<name>A0A8J4QWD4_9ROSI</name>
<keyword evidence="2" id="KW-1185">Reference proteome</keyword>
<comment type="caution">
    <text evidence="1">The sequence shown here is derived from an EMBL/GenBank/DDBJ whole genome shotgun (WGS) entry which is preliminary data.</text>
</comment>
<evidence type="ECO:0000313" key="1">
    <source>
        <dbReference type="EMBL" id="KAF3951916.1"/>
    </source>
</evidence>
<dbReference type="AlphaFoldDB" id="A0A8J4QWD4"/>
<sequence>MILKSNFPDLTSWMQLTMEFFSDHDATTKIGFLLAPIRRIFNTTQVIGLGSSHFFFPNFRSTCSSPNLRLGLCVEETWVAVLT</sequence>
<dbReference type="EMBL" id="JRKL02004720">
    <property type="protein sequence ID" value="KAF3951916.1"/>
    <property type="molecule type" value="Genomic_DNA"/>
</dbReference>
<dbReference type="Proteomes" id="UP000737018">
    <property type="component" value="Unassembled WGS sequence"/>
</dbReference>
<protein>
    <submittedName>
        <fullName evidence="1">Uncharacterized protein</fullName>
    </submittedName>
</protein>
<accession>A0A8J4QWD4</accession>
<gene>
    <name evidence="1" type="ORF">CMV_022481</name>
</gene>
<organism evidence="1 2">
    <name type="scientific">Castanea mollissima</name>
    <name type="common">Chinese chestnut</name>
    <dbReference type="NCBI Taxonomy" id="60419"/>
    <lineage>
        <taxon>Eukaryota</taxon>
        <taxon>Viridiplantae</taxon>
        <taxon>Streptophyta</taxon>
        <taxon>Embryophyta</taxon>
        <taxon>Tracheophyta</taxon>
        <taxon>Spermatophyta</taxon>
        <taxon>Magnoliopsida</taxon>
        <taxon>eudicotyledons</taxon>
        <taxon>Gunneridae</taxon>
        <taxon>Pentapetalae</taxon>
        <taxon>rosids</taxon>
        <taxon>fabids</taxon>
        <taxon>Fagales</taxon>
        <taxon>Fagaceae</taxon>
        <taxon>Castanea</taxon>
    </lineage>
</organism>
<reference evidence="1" key="1">
    <citation type="submission" date="2020-03" db="EMBL/GenBank/DDBJ databases">
        <title>Castanea mollissima Vanexum genome sequencing.</title>
        <authorList>
            <person name="Staton M."/>
        </authorList>
    </citation>
    <scope>NUCLEOTIDE SEQUENCE</scope>
    <source>
        <tissue evidence="1">Leaf</tissue>
    </source>
</reference>
<proteinExistence type="predicted"/>
<evidence type="ECO:0000313" key="2">
    <source>
        <dbReference type="Proteomes" id="UP000737018"/>
    </source>
</evidence>